<name>A0A6G1C3C9_9ORYZ</name>
<dbReference type="Proteomes" id="UP000479710">
    <property type="component" value="Unassembled WGS sequence"/>
</dbReference>
<organism evidence="1 2">
    <name type="scientific">Oryza meyeriana var. granulata</name>
    <dbReference type="NCBI Taxonomy" id="110450"/>
    <lineage>
        <taxon>Eukaryota</taxon>
        <taxon>Viridiplantae</taxon>
        <taxon>Streptophyta</taxon>
        <taxon>Embryophyta</taxon>
        <taxon>Tracheophyta</taxon>
        <taxon>Spermatophyta</taxon>
        <taxon>Magnoliopsida</taxon>
        <taxon>Liliopsida</taxon>
        <taxon>Poales</taxon>
        <taxon>Poaceae</taxon>
        <taxon>BOP clade</taxon>
        <taxon>Oryzoideae</taxon>
        <taxon>Oryzeae</taxon>
        <taxon>Oryzinae</taxon>
        <taxon>Oryza</taxon>
        <taxon>Oryza meyeriana</taxon>
    </lineage>
</organism>
<proteinExistence type="predicted"/>
<dbReference type="AlphaFoldDB" id="A0A6G1C3C9"/>
<comment type="caution">
    <text evidence="1">The sequence shown here is derived from an EMBL/GenBank/DDBJ whole genome shotgun (WGS) entry which is preliminary data.</text>
</comment>
<evidence type="ECO:0000313" key="2">
    <source>
        <dbReference type="Proteomes" id="UP000479710"/>
    </source>
</evidence>
<accession>A0A6G1C3C9</accession>
<evidence type="ECO:0000313" key="1">
    <source>
        <dbReference type="EMBL" id="KAF0894672.1"/>
    </source>
</evidence>
<reference evidence="1 2" key="1">
    <citation type="submission" date="2019-11" db="EMBL/GenBank/DDBJ databases">
        <title>Whole genome sequence of Oryza granulata.</title>
        <authorList>
            <person name="Li W."/>
        </authorList>
    </citation>
    <scope>NUCLEOTIDE SEQUENCE [LARGE SCALE GENOMIC DNA]</scope>
    <source>
        <strain evidence="2">cv. Menghai</strain>
        <tissue evidence="1">Leaf</tissue>
    </source>
</reference>
<gene>
    <name evidence="1" type="ORF">E2562_001965</name>
</gene>
<sequence>MAVEVGDDQHGAQGECGATATSAVERWMVDERKGGLQEWQKGTVAYSGPDGKCSEEVVIGGLEGRQRGTQ</sequence>
<keyword evidence="2" id="KW-1185">Reference proteome</keyword>
<dbReference type="EMBL" id="SPHZ02000010">
    <property type="protein sequence ID" value="KAF0894672.1"/>
    <property type="molecule type" value="Genomic_DNA"/>
</dbReference>
<protein>
    <submittedName>
        <fullName evidence="1">Uncharacterized protein</fullName>
    </submittedName>
</protein>